<dbReference type="InterPro" id="IPR041489">
    <property type="entry name" value="PDZ_6"/>
</dbReference>
<dbReference type="InterPro" id="IPR036366">
    <property type="entry name" value="PGBDSf"/>
</dbReference>
<feature type="domain" description="PDZ" evidence="7">
    <location>
        <begin position="129"/>
        <end position="165"/>
    </location>
</feature>
<protein>
    <submittedName>
        <fullName evidence="8">Carboxyl-terminal processing protease</fullName>
    </submittedName>
</protein>
<dbReference type="InterPro" id="IPR055210">
    <property type="entry name" value="CtpA/B_N"/>
</dbReference>
<dbReference type="Gene3D" id="1.10.101.10">
    <property type="entry name" value="PGBD-like superfamily/PGBD"/>
    <property type="match status" value="1"/>
</dbReference>
<dbReference type="Pfam" id="PF17820">
    <property type="entry name" value="PDZ_6"/>
    <property type="match status" value="1"/>
</dbReference>
<evidence type="ECO:0000256" key="5">
    <source>
        <dbReference type="RuleBase" id="RU004404"/>
    </source>
</evidence>
<evidence type="ECO:0000256" key="2">
    <source>
        <dbReference type="ARBA" id="ARBA00022670"/>
    </source>
</evidence>
<dbReference type="Gene3D" id="3.90.226.10">
    <property type="entry name" value="2-enoyl-CoA Hydratase, Chain A, domain 1"/>
    <property type="match status" value="1"/>
</dbReference>
<keyword evidence="9" id="KW-1185">Reference proteome</keyword>
<dbReference type="InterPro" id="IPR001478">
    <property type="entry name" value="PDZ"/>
</dbReference>
<keyword evidence="4 5" id="KW-0720">Serine protease</keyword>
<dbReference type="SUPFAM" id="SSF47090">
    <property type="entry name" value="PGBD-like"/>
    <property type="match status" value="1"/>
</dbReference>
<dbReference type="InterPro" id="IPR002477">
    <property type="entry name" value="Peptidoglycan-bd-like"/>
</dbReference>
<keyword evidence="2 5" id="KW-0645">Protease</keyword>
<dbReference type="InterPro" id="IPR036034">
    <property type="entry name" value="PDZ_sf"/>
</dbReference>
<dbReference type="InterPro" id="IPR036365">
    <property type="entry name" value="PGBD-like_sf"/>
</dbReference>
<dbReference type="GO" id="GO:0008233">
    <property type="term" value="F:peptidase activity"/>
    <property type="evidence" value="ECO:0007669"/>
    <property type="project" value="UniProtKB-KW"/>
</dbReference>
<dbReference type="RefSeq" id="WP_207705161.1">
    <property type="nucleotide sequence ID" value="NZ_JAFREL020000002.1"/>
</dbReference>
<evidence type="ECO:0000313" key="8">
    <source>
        <dbReference type="EMBL" id="MEO1770295.1"/>
    </source>
</evidence>
<dbReference type="PANTHER" id="PTHR32060:SF30">
    <property type="entry name" value="CARBOXY-TERMINAL PROCESSING PROTEASE CTPA"/>
    <property type="match status" value="1"/>
</dbReference>
<dbReference type="SMART" id="SM00245">
    <property type="entry name" value="TSPc"/>
    <property type="match status" value="1"/>
</dbReference>
<evidence type="ECO:0000259" key="7">
    <source>
        <dbReference type="PROSITE" id="PS50106"/>
    </source>
</evidence>
<reference evidence="8 9" key="1">
    <citation type="submission" date="2021-03" db="EMBL/GenBank/DDBJ databases">
        <authorList>
            <person name="Gilmore M.S."/>
            <person name="Schwartzman J."/>
            <person name="Van Tyne D."/>
            <person name="Martin M."/>
            <person name="Earl A.M."/>
            <person name="Manson A.L."/>
            <person name="Straub T."/>
            <person name="Salamzade R."/>
            <person name="Saavedra J."/>
            <person name="Lebreton F."/>
            <person name="Prichula J."/>
            <person name="Schaufler K."/>
            <person name="Gaca A."/>
            <person name="Sgardioli B."/>
            <person name="Wagenaar J."/>
            <person name="Strong T."/>
        </authorList>
    </citation>
    <scope>NUCLEOTIDE SEQUENCE [LARGE SCALE GENOMIC DNA]</scope>
    <source>
        <strain evidence="8 9">665A</strain>
    </source>
</reference>
<dbReference type="InterPro" id="IPR005151">
    <property type="entry name" value="Tail-specific_protease"/>
</dbReference>
<dbReference type="Pfam" id="PF03572">
    <property type="entry name" value="Peptidase_S41"/>
    <property type="match status" value="1"/>
</dbReference>
<dbReference type="Pfam" id="PF22694">
    <property type="entry name" value="CtpB_N-like"/>
    <property type="match status" value="1"/>
</dbReference>
<dbReference type="PROSITE" id="PS50106">
    <property type="entry name" value="PDZ"/>
    <property type="match status" value="1"/>
</dbReference>
<keyword evidence="6" id="KW-0812">Transmembrane</keyword>
<dbReference type="NCBIfam" id="TIGR00225">
    <property type="entry name" value="prc"/>
    <property type="match status" value="1"/>
</dbReference>
<comment type="similarity">
    <text evidence="1 5">Belongs to the peptidase S41A family.</text>
</comment>
<dbReference type="GO" id="GO:0006508">
    <property type="term" value="P:proteolysis"/>
    <property type="evidence" value="ECO:0007669"/>
    <property type="project" value="UniProtKB-KW"/>
</dbReference>
<evidence type="ECO:0000256" key="1">
    <source>
        <dbReference type="ARBA" id="ARBA00009179"/>
    </source>
</evidence>
<dbReference type="PANTHER" id="PTHR32060">
    <property type="entry name" value="TAIL-SPECIFIC PROTEASE"/>
    <property type="match status" value="1"/>
</dbReference>
<keyword evidence="6" id="KW-1133">Transmembrane helix</keyword>
<dbReference type="SMART" id="SM00228">
    <property type="entry name" value="PDZ"/>
    <property type="match status" value="1"/>
</dbReference>
<keyword evidence="6" id="KW-0472">Membrane</keyword>
<proteinExistence type="inferred from homology"/>
<comment type="caution">
    <text evidence="8">The sequence shown here is derived from an EMBL/GenBank/DDBJ whole genome shotgun (WGS) entry which is preliminary data.</text>
</comment>
<dbReference type="CDD" id="cd06782">
    <property type="entry name" value="cpPDZ_CPP-like"/>
    <property type="match status" value="1"/>
</dbReference>
<dbReference type="Gene3D" id="3.30.750.44">
    <property type="match status" value="1"/>
</dbReference>
<dbReference type="Gene3D" id="2.30.42.10">
    <property type="match status" value="1"/>
</dbReference>
<dbReference type="EMBL" id="JAFREL020000002">
    <property type="protein sequence ID" value="MEO1770295.1"/>
    <property type="molecule type" value="Genomic_DNA"/>
</dbReference>
<evidence type="ECO:0000256" key="6">
    <source>
        <dbReference type="SAM" id="Phobius"/>
    </source>
</evidence>
<dbReference type="Pfam" id="PF01471">
    <property type="entry name" value="PG_binding_1"/>
    <property type="match status" value="1"/>
</dbReference>
<sequence>MQKKTVSLSFYLVSLFCTIVLTAVVVFFLEKTQFTHQESVIKVTRSELDEVQDLYDLISTNYVGKVDKENLIKGALSGMTESLNDPYSEFLSAKETKKLDEAVSGSFEGIGANLQLKDRLPTIDQVPIKDSPAEKAGLKSGDIILEIDGVSTQGQSLDETASSIRGKKGTEVHLMIQRGSEKFSVSIKRGVIPNETVQGQIDQDNSEIGVVQLTNFRETTALEFRDTIEELRKAGATSFVIDIRQNSGSLLTEAERVASYFLADGDTIVQFADEKETVGVEKADKKIDSGFKIKEPVVFLVDQETAAGGELLTAAIKSKDIPVIGTRTFGKGTVQNVQPIGEESYVQLTILKWLTPEGDWINEKGIEPTIEVGKPGYASLPPLSRQSNWRIGDQGEVITNLNAMLNALDFETEGDQFDENTRQAVIQIQTDNNLPATGAVDVQTSQVIQEKLFELVKANDTAYKRAIEVLS</sequence>
<dbReference type="SUPFAM" id="SSF50156">
    <property type="entry name" value="PDZ domain-like"/>
    <property type="match status" value="1"/>
</dbReference>
<dbReference type="CDD" id="cd07560">
    <property type="entry name" value="Peptidase_S41_CPP"/>
    <property type="match status" value="1"/>
</dbReference>
<dbReference type="SUPFAM" id="SSF52096">
    <property type="entry name" value="ClpP/crotonase"/>
    <property type="match status" value="1"/>
</dbReference>
<name>A0ABV0ENU6_9ENTE</name>
<evidence type="ECO:0000313" key="9">
    <source>
        <dbReference type="Proteomes" id="UP000664357"/>
    </source>
</evidence>
<accession>A0ABV0ENU6</accession>
<feature type="transmembrane region" description="Helical" evidence="6">
    <location>
        <begin position="7"/>
        <end position="29"/>
    </location>
</feature>
<gene>
    <name evidence="8" type="ORF">JZO67_002246</name>
</gene>
<reference evidence="8 9" key="2">
    <citation type="submission" date="2024-02" db="EMBL/GenBank/DDBJ databases">
        <title>The Genome Sequence of Enterococcus sp. DIV0159.</title>
        <authorList>
            <person name="Earl A."/>
            <person name="Manson A."/>
            <person name="Gilmore M."/>
            <person name="Sanders J."/>
            <person name="Shea T."/>
            <person name="Howe W."/>
            <person name="Livny J."/>
            <person name="Cuomo C."/>
            <person name="Neafsey D."/>
            <person name="Birren B."/>
        </authorList>
    </citation>
    <scope>NUCLEOTIDE SEQUENCE [LARGE SCALE GENOMIC DNA]</scope>
    <source>
        <strain evidence="8 9">665A</strain>
    </source>
</reference>
<evidence type="ECO:0000256" key="3">
    <source>
        <dbReference type="ARBA" id="ARBA00022801"/>
    </source>
</evidence>
<dbReference type="InterPro" id="IPR029045">
    <property type="entry name" value="ClpP/crotonase-like_dom_sf"/>
</dbReference>
<organism evidence="8 9">
    <name type="scientific">Candidatus Enterococcus ferrettii</name>
    <dbReference type="NCBI Taxonomy" id="2815324"/>
    <lineage>
        <taxon>Bacteria</taxon>
        <taxon>Bacillati</taxon>
        <taxon>Bacillota</taxon>
        <taxon>Bacilli</taxon>
        <taxon>Lactobacillales</taxon>
        <taxon>Enterococcaceae</taxon>
        <taxon>Enterococcus</taxon>
    </lineage>
</organism>
<dbReference type="Proteomes" id="UP000664357">
    <property type="component" value="Unassembled WGS sequence"/>
</dbReference>
<keyword evidence="3 5" id="KW-0378">Hydrolase</keyword>
<dbReference type="InterPro" id="IPR004447">
    <property type="entry name" value="Peptidase_S41A"/>
</dbReference>
<evidence type="ECO:0000256" key="4">
    <source>
        <dbReference type="ARBA" id="ARBA00022825"/>
    </source>
</evidence>